<dbReference type="Gene3D" id="3.10.20.30">
    <property type="match status" value="1"/>
</dbReference>
<keyword evidence="8" id="KW-1185">Reference proteome</keyword>
<accession>A0ABP8H3R8</accession>
<sequence>MNLHDAPAGISADLPAEPAFMVEIHTVVNGRPMQCRVRARQHLADMVRDELGLTGTHLGCEHGVCGGCSVLLDGAVVRGCLTLAAQAGGRCVETIEGASERGVLRALQEEFARRNAAQCGFCTPGMLLTAHELLESGVRATRAEIREHISGNFCRCTGYQAIVDAIEAVMARRGDHRSEAR</sequence>
<dbReference type="InterPro" id="IPR036884">
    <property type="entry name" value="2Fe-2S-bd_dom_sf"/>
</dbReference>
<evidence type="ECO:0000313" key="8">
    <source>
        <dbReference type="Proteomes" id="UP001501671"/>
    </source>
</evidence>
<feature type="domain" description="2Fe-2S ferredoxin-type" evidence="6">
    <location>
        <begin position="22"/>
        <end position="98"/>
    </location>
</feature>
<keyword evidence="2" id="KW-0479">Metal-binding</keyword>
<keyword evidence="3" id="KW-0560">Oxidoreductase</keyword>
<keyword evidence="5" id="KW-0411">Iron-sulfur</keyword>
<dbReference type="Pfam" id="PF01799">
    <property type="entry name" value="Fer2_2"/>
    <property type="match status" value="1"/>
</dbReference>
<dbReference type="SUPFAM" id="SSF47741">
    <property type="entry name" value="CO dehydrogenase ISP C-domain like"/>
    <property type="match status" value="1"/>
</dbReference>
<dbReference type="Pfam" id="PF00111">
    <property type="entry name" value="Fer2"/>
    <property type="match status" value="1"/>
</dbReference>
<evidence type="ECO:0000256" key="3">
    <source>
        <dbReference type="ARBA" id="ARBA00023002"/>
    </source>
</evidence>
<evidence type="ECO:0000256" key="5">
    <source>
        <dbReference type="ARBA" id="ARBA00023014"/>
    </source>
</evidence>
<evidence type="ECO:0000259" key="6">
    <source>
        <dbReference type="PROSITE" id="PS51085"/>
    </source>
</evidence>
<comment type="caution">
    <text evidence="7">The sequence shown here is derived from an EMBL/GenBank/DDBJ whole genome shotgun (WGS) entry which is preliminary data.</text>
</comment>
<proteinExistence type="predicted"/>
<name>A0ABP8H3R8_9BURK</name>
<dbReference type="PANTHER" id="PTHR44379:SF8">
    <property type="entry name" value="XANTHINE DEHYDROGENASE IRON-SULFUR-BINDING SUBUNIT XDHC-RELATED"/>
    <property type="match status" value="1"/>
</dbReference>
<dbReference type="PANTHER" id="PTHR44379">
    <property type="entry name" value="OXIDOREDUCTASE WITH IRON-SULFUR SUBUNIT"/>
    <property type="match status" value="1"/>
</dbReference>
<keyword evidence="4" id="KW-0408">Iron</keyword>
<evidence type="ECO:0000313" key="7">
    <source>
        <dbReference type="EMBL" id="GAA4333970.1"/>
    </source>
</evidence>
<dbReference type="InterPro" id="IPR036010">
    <property type="entry name" value="2Fe-2S_ferredoxin-like_sf"/>
</dbReference>
<dbReference type="PROSITE" id="PS51085">
    <property type="entry name" value="2FE2S_FER_2"/>
    <property type="match status" value="1"/>
</dbReference>
<dbReference type="SUPFAM" id="SSF54292">
    <property type="entry name" value="2Fe-2S ferredoxin-like"/>
    <property type="match status" value="1"/>
</dbReference>
<dbReference type="Gene3D" id="1.10.150.120">
    <property type="entry name" value="[2Fe-2S]-binding domain"/>
    <property type="match status" value="1"/>
</dbReference>
<dbReference type="PROSITE" id="PS00197">
    <property type="entry name" value="2FE2S_FER_1"/>
    <property type="match status" value="1"/>
</dbReference>
<gene>
    <name evidence="7" type="ORF">GCM10023144_25750</name>
</gene>
<dbReference type="InterPro" id="IPR001041">
    <property type="entry name" value="2Fe-2S_ferredoxin-type"/>
</dbReference>
<dbReference type="InterPro" id="IPR051452">
    <property type="entry name" value="Diverse_Oxidoreductases"/>
</dbReference>
<keyword evidence="1" id="KW-0001">2Fe-2S</keyword>
<dbReference type="InterPro" id="IPR002888">
    <property type="entry name" value="2Fe-2S-bd"/>
</dbReference>
<evidence type="ECO:0000256" key="4">
    <source>
        <dbReference type="ARBA" id="ARBA00023004"/>
    </source>
</evidence>
<reference evidence="8" key="1">
    <citation type="journal article" date="2019" name="Int. J. Syst. Evol. Microbiol.">
        <title>The Global Catalogue of Microorganisms (GCM) 10K type strain sequencing project: providing services to taxonomists for standard genome sequencing and annotation.</title>
        <authorList>
            <consortium name="The Broad Institute Genomics Platform"/>
            <consortium name="The Broad Institute Genome Sequencing Center for Infectious Disease"/>
            <person name="Wu L."/>
            <person name="Ma J."/>
        </authorList>
    </citation>
    <scope>NUCLEOTIDE SEQUENCE [LARGE SCALE GENOMIC DNA]</scope>
    <source>
        <strain evidence="8">JCM 17666</strain>
    </source>
</reference>
<evidence type="ECO:0000256" key="1">
    <source>
        <dbReference type="ARBA" id="ARBA00022714"/>
    </source>
</evidence>
<protein>
    <submittedName>
        <fullName evidence="7">(2Fe-2S)-binding protein</fullName>
    </submittedName>
</protein>
<dbReference type="Proteomes" id="UP001501671">
    <property type="component" value="Unassembled WGS sequence"/>
</dbReference>
<organism evidence="7 8">
    <name type="scientific">Pigmentiphaga soli</name>
    <dbReference type="NCBI Taxonomy" id="1007095"/>
    <lineage>
        <taxon>Bacteria</taxon>
        <taxon>Pseudomonadati</taxon>
        <taxon>Pseudomonadota</taxon>
        <taxon>Betaproteobacteria</taxon>
        <taxon>Burkholderiales</taxon>
        <taxon>Alcaligenaceae</taxon>
        <taxon>Pigmentiphaga</taxon>
    </lineage>
</organism>
<evidence type="ECO:0000256" key="2">
    <source>
        <dbReference type="ARBA" id="ARBA00022723"/>
    </source>
</evidence>
<dbReference type="InterPro" id="IPR006058">
    <property type="entry name" value="2Fe2S_fd_BS"/>
</dbReference>
<dbReference type="InterPro" id="IPR012675">
    <property type="entry name" value="Beta-grasp_dom_sf"/>
</dbReference>
<dbReference type="EMBL" id="BAABFO010000011">
    <property type="protein sequence ID" value="GAA4333970.1"/>
    <property type="molecule type" value="Genomic_DNA"/>
</dbReference>
<dbReference type="RefSeq" id="WP_345250032.1">
    <property type="nucleotide sequence ID" value="NZ_BAABFO010000011.1"/>
</dbReference>